<evidence type="ECO:0000256" key="1">
    <source>
        <dbReference type="SAM" id="MobiDB-lite"/>
    </source>
</evidence>
<accession>A0A9X1QLV8</accession>
<dbReference type="InterPro" id="IPR035439">
    <property type="entry name" value="UPF0145_dom_sf"/>
</dbReference>
<comment type="caution">
    <text evidence="2">The sequence shown here is derived from an EMBL/GenBank/DDBJ whole genome shotgun (WGS) entry which is preliminary data.</text>
</comment>
<dbReference type="Proteomes" id="UP001139410">
    <property type="component" value="Unassembled WGS sequence"/>
</dbReference>
<gene>
    <name evidence="2" type="ORF">LVY65_05020</name>
</gene>
<protein>
    <submittedName>
        <fullName evidence="2">Uncharacterized protein</fullName>
    </submittedName>
</protein>
<organism evidence="2 3">
    <name type="scientific">Sphingomonas cremea</name>
    <dbReference type="NCBI Taxonomy" id="2904799"/>
    <lineage>
        <taxon>Bacteria</taxon>
        <taxon>Pseudomonadati</taxon>
        <taxon>Pseudomonadota</taxon>
        <taxon>Alphaproteobacteria</taxon>
        <taxon>Sphingomonadales</taxon>
        <taxon>Sphingomonadaceae</taxon>
        <taxon>Sphingomonas</taxon>
    </lineage>
</organism>
<evidence type="ECO:0000313" key="3">
    <source>
        <dbReference type="Proteomes" id="UP001139410"/>
    </source>
</evidence>
<reference evidence="2" key="1">
    <citation type="submission" date="2022-01" db="EMBL/GenBank/DDBJ databases">
        <authorList>
            <person name="Jo J.-H."/>
            <person name="Im W.-T."/>
        </authorList>
    </citation>
    <scope>NUCLEOTIDE SEQUENCE</scope>
    <source>
        <strain evidence="2">G124</strain>
    </source>
</reference>
<dbReference type="EMBL" id="JAKFGM010000001">
    <property type="protein sequence ID" value="MCF2514427.1"/>
    <property type="molecule type" value="Genomic_DNA"/>
</dbReference>
<dbReference type="RefSeq" id="WP_235066890.1">
    <property type="nucleotide sequence ID" value="NZ_JAKFGM010000001.1"/>
</dbReference>
<name>A0A9X1QLV8_9SPHN</name>
<proteinExistence type="predicted"/>
<feature type="region of interest" description="Disordered" evidence="1">
    <location>
        <begin position="125"/>
        <end position="153"/>
    </location>
</feature>
<evidence type="ECO:0000313" key="2">
    <source>
        <dbReference type="EMBL" id="MCF2514427.1"/>
    </source>
</evidence>
<dbReference type="AlphaFoldDB" id="A0A9X1QLV8"/>
<sequence length="162" mass="17710">MTVLLGIILALQNINPQPAPSLPGYAQVRTMPVPVVAGDITDRPYRVIAEIKTNVRKWTIFEKNPSEQHVYNELWERARKLGADAVVNAKYSETLYGGLTWGRRHASGQAIKFLSDDEIARMKVASGQTSKASPQPPVETVTPAKPAAPSKKRSAVTCVTCN</sequence>
<dbReference type="SUPFAM" id="SSF117782">
    <property type="entry name" value="YbjQ-like"/>
    <property type="match status" value="1"/>
</dbReference>
<keyword evidence="3" id="KW-1185">Reference proteome</keyword>